<keyword evidence="3" id="KW-0813">Transport</keyword>
<reference evidence="6 7" key="1">
    <citation type="submission" date="2018-11" db="EMBL/GenBank/DDBJ databases">
        <title>The Potential of Streptomyces as Biocontrol Agents against the Tomato grey mould, Botrytis cinerea (Gray mold) Frontiers in Microbiology.</title>
        <authorList>
            <person name="Li D."/>
        </authorList>
    </citation>
    <scope>NUCLEOTIDE SEQUENCE [LARGE SCALE GENOMIC DNA]</scope>
    <source>
        <strain evidence="6 7">NEAU-LD23</strain>
    </source>
</reference>
<name>A0A3M8VMH5_9ACTN</name>
<dbReference type="GO" id="GO:1904680">
    <property type="term" value="F:peptide transmembrane transporter activity"/>
    <property type="evidence" value="ECO:0007669"/>
    <property type="project" value="TreeGrafter"/>
</dbReference>
<dbReference type="Proteomes" id="UP000275401">
    <property type="component" value="Unassembled WGS sequence"/>
</dbReference>
<evidence type="ECO:0000313" key="6">
    <source>
        <dbReference type="EMBL" id="RNG18217.1"/>
    </source>
</evidence>
<dbReference type="AlphaFoldDB" id="A0A3M8VMH5"/>
<dbReference type="InterPro" id="IPR030678">
    <property type="entry name" value="Peptide/Ni-bd"/>
</dbReference>
<dbReference type="Gene3D" id="3.10.105.10">
    <property type="entry name" value="Dipeptide-binding Protein, Domain 3"/>
    <property type="match status" value="1"/>
</dbReference>
<dbReference type="Gene3D" id="3.90.76.10">
    <property type="entry name" value="Dipeptide-binding Protein, Domain 1"/>
    <property type="match status" value="1"/>
</dbReference>
<protein>
    <submittedName>
        <fullName evidence="6">ABC transporter substrate-binding protein</fullName>
    </submittedName>
</protein>
<dbReference type="GO" id="GO:0042597">
    <property type="term" value="C:periplasmic space"/>
    <property type="evidence" value="ECO:0007669"/>
    <property type="project" value="UniProtKB-ARBA"/>
</dbReference>
<dbReference type="Pfam" id="PF00496">
    <property type="entry name" value="SBP_bac_5"/>
    <property type="match status" value="1"/>
</dbReference>
<dbReference type="InterPro" id="IPR039424">
    <property type="entry name" value="SBP_5"/>
</dbReference>
<dbReference type="GO" id="GO:0043190">
    <property type="term" value="C:ATP-binding cassette (ABC) transporter complex"/>
    <property type="evidence" value="ECO:0007669"/>
    <property type="project" value="InterPro"/>
</dbReference>
<evidence type="ECO:0000256" key="1">
    <source>
        <dbReference type="ARBA" id="ARBA00004196"/>
    </source>
</evidence>
<dbReference type="InterPro" id="IPR006311">
    <property type="entry name" value="TAT_signal"/>
</dbReference>
<evidence type="ECO:0000313" key="7">
    <source>
        <dbReference type="Proteomes" id="UP000275401"/>
    </source>
</evidence>
<dbReference type="PANTHER" id="PTHR30290">
    <property type="entry name" value="PERIPLASMIC BINDING COMPONENT OF ABC TRANSPORTER"/>
    <property type="match status" value="1"/>
</dbReference>
<comment type="similarity">
    <text evidence="2">Belongs to the bacterial solute-binding protein 5 family.</text>
</comment>
<proteinExistence type="inferred from homology"/>
<evidence type="ECO:0000256" key="3">
    <source>
        <dbReference type="ARBA" id="ARBA00022448"/>
    </source>
</evidence>
<dbReference type="SUPFAM" id="SSF53850">
    <property type="entry name" value="Periplasmic binding protein-like II"/>
    <property type="match status" value="1"/>
</dbReference>
<evidence type="ECO:0000259" key="5">
    <source>
        <dbReference type="Pfam" id="PF00496"/>
    </source>
</evidence>
<dbReference type="PROSITE" id="PS51318">
    <property type="entry name" value="TAT"/>
    <property type="match status" value="1"/>
</dbReference>
<dbReference type="CDD" id="cd00995">
    <property type="entry name" value="PBP2_NikA_DppA_OppA_like"/>
    <property type="match status" value="1"/>
</dbReference>
<organism evidence="6 7">
    <name type="scientific">Streptomyces botrytidirepellens</name>
    <dbReference type="NCBI Taxonomy" id="2486417"/>
    <lineage>
        <taxon>Bacteria</taxon>
        <taxon>Bacillati</taxon>
        <taxon>Actinomycetota</taxon>
        <taxon>Actinomycetes</taxon>
        <taxon>Kitasatosporales</taxon>
        <taxon>Streptomycetaceae</taxon>
        <taxon>Streptomyces</taxon>
    </lineage>
</organism>
<sequence length="534" mass="57984">MTRIPQDPDRSGPDVRGPDISRRAMLRLGAGASAGLALAPLAGCAGPTGGPGPGAISLGLNRSLVSLDNKLNQFDAAVTVQRAVRQGLTRMGKGLLPELVLADRFEMTEPTRWTVRLRDGVRYSDGSPVTVKDVATALKMYWGVNGSFIVGLFPERPALEAVDERTFYLHTKRPVPILDQLMANILISPAAKNRPEELSGGVGSGPYVVTSANSGTGEYALAANDRYWGRRPATPGVRVRFVPEESSRVVSLRSGELDVIDTITPDSAEQLRGLPGVRLDRTTGTRVNQLFFNFRKPHGHPLADPRVREALSYAIDGKSLVDDVLTGSAQQAEGVVPLALKGAIRTGGYVHDPGKARKQLAALGHRDLKVKIIWESGEFPGDTSVMEAVLEMLRAVGVRPTLQQFEPGGDIQQWRQGRRGDWDVLGNGFSVPTGHASTSLQGMYGGTPEKEKTRDTYQGYVFPEIADRLADASAETDEKTRNAKLAAVQKEIWNTRPCLWAFVPDVVLARRSRVRDVKLLQLNSYDLAAVRLEG</sequence>
<dbReference type="GO" id="GO:0030313">
    <property type="term" value="C:cell envelope"/>
    <property type="evidence" value="ECO:0007669"/>
    <property type="project" value="UniProtKB-SubCell"/>
</dbReference>
<dbReference type="GO" id="GO:0015833">
    <property type="term" value="P:peptide transport"/>
    <property type="evidence" value="ECO:0007669"/>
    <property type="project" value="TreeGrafter"/>
</dbReference>
<evidence type="ECO:0000256" key="4">
    <source>
        <dbReference type="ARBA" id="ARBA00022729"/>
    </source>
</evidence>
<dbReference type="RefSeq" id="WP_123103946.1">
    <property type="nucleotide sequence ID" value="NZ_RIBZ01000317.1"/>
</dbReference>
<keyword evidence="4" id="KW-0732">Signal</keyword>
<dbReference type="PANTHER" id="PTHR30290:SF10">
    <property type="entry name" value="PERIPLASMIC OLIGOPEPTIDE-BINDING PROTEIN-RELATED"/>
    <property type="match status" value="1"/>
</dbReference>
<comment type="subcellular location">
    <subcellularLocation>
        <location evidence="1">Cell envelope</location>
    </subcellularLocation>
</comment>
<dbReference type="PIRSF" id="PIRSF002741">
    <property type="entry name" value="MppA"/>
    <property type="match status" value="1"/>
</dbReference>
<keyword evidence="7" id="KW-1185">Reference proteome</keyword>
<dbReference type="InterPro" id="IPR000914">
    <property type="entry name" value="SBP_5_dom"/>
</dbReference>
<evidence type="ECO:0000256" key="2">
    <source>
        <dbReference type="ARBA" id="ARBA00005695"/>
    </source>
</evidence>
<gene>
    <name evidence="6" type="ORF">EEJ42_27340</name>
</gene>
<accession>A0A3M8VMH5</accession>
<comment type="caution">
    <text evidence="6">The sequence shown here is derived from an EMBL/GenBank/DDBJ whole genome shotgun (WGS) entry which is preliminary data.</text>
</comment>
<dbReference type="EMBL" id="RIBZ01000317">
    <property type="protein sequence ID" value="RNG18217.1"/>
    <property type="molecule type" value="Genomic_DNA"/>
</dbReference>
<dbReference type="Gene3D" id="3.40.190.10">
    <property type="entry name" value="Periplasmic binding protein-like II"/>
    <property type="match status" value="1"/>
</dbReference>
<feature type="domain" description="Solute-binding protein family 5" evidence="5">
    <location>
        <begin position="100"/>
        <end position="448"/>
    </location>
</feature>